<organism evidence="1 2">
    <name type="scientific">Flavobacterium potami</name>
    <dbReference type="NCBI Taxonomy" id="2872310"/>
    <lineage>
        <taxon>Bacteria</taxon>
        <taxon>Pseudomonadati</taxon>
        <taxon>Bacteroidota</taxon>
        <taxon>Flavobacteriia</taxon>
        <taxon>Flavobacteriales</taxon>
        <taxon>Flavobacteriaceae</taxon>
        <taxon>Flavobacterium</taxon>
    </lineage>
</organism>
<sequence>MKIAFTICSNNYLSQAKTLLDSMQLLASDYVFYIFLVDEYSSEIDYDFFKPANIVLAKDLPIDFNSLKEKYNIIELNTCIKASCFKYVFEHNSDAVHAHYFDPDIEIFNSLNYLDENFNEYDFLITPHISKILPWGSKEPNENLFLNHGLYNLGYIGLKGNSVKVNEMLNWWENRTLNYGFYRLERGLFVDQLWINYVPIYYPKETKILFHFGCNMGPWNLHERELNYVNNQYIVNEDYPLVFFHFSSYKYSNPNVISNNYRYDFKTNPELISIYNSYNEKIQKNKIEVLSKVSCAYFNNKPSINFLKRIVQYMEVALFKLKYYLNPM</sequence>
<accession>A0A9X1HDA9</accession>
<dbReference type="RefSeq" id="WP_223708252.1">
    <property type="nucleotide sequence ID" value="NZ_JAINUY010000006.1"/>
</dbReference>
<dbReference type="EMBL" id="JAINUY010000006">
    <property type="protein sequence ID" value="MBZ4036538.1"/>
    <property type="molecule type" value="Genomic_DNA"/>
</dbReference>
<evidence type="ECO:0000313" key="1">
    <source>
        <dbReference type="EMBL" id="MBZ4036538.1"/>
    </source>
</evidence>
<comment type="caution">
    <text evidence="1">The sequence shown here is derived from an EMBL/GenBank/DDBJ whole genome shotgun (WGS) entry which is preliminary data.</text>
</comment>
<evidence type="ECO:0008006" key="3">
    <source>
        <dbReference type="Google" id="ProtNLM"/>
    </source>
</evidence>
<dbReference type="SUPFAM" id="SSF53448">
    <property type="entry name" value="Nucleotide-diphospho-sugar transferases"/>
    <property type="match status" value="1"/>
</dbReference>
<gene>
    <name evidence="1" type="ORF">K6T82_17340</name>
</gene>
<reference evidence="1 2" key="1">
    <citation type="journal article" date="2023" name="Antonie Van Leeuwenhoek">
        <title>Flavobacterium potami sp. nov., a multi-metal resistance genes harbouring bacterium isolated from shallow river silt.</title>
        <authorList>
            <person name="Li S."/>
            <person name="Mao S."/>
            <person name="Mu W."/>
            <person name="Guo B."/>
            <person name="Li C."/>
            <person name="Zhu Q."/>
            <person name="Hou X."/>
            <person name="Zhao Y."/>
            <person name="Wei S."/>
            <person name="Liu H."/>
            <person name="Liu A."/>
        </authorList>
    </citation>
    <scope>NUCLEOTIDE SEQUENCE [LARGE SCALE GENOMIC DNA]</scope>
    <source>
        <strain evidence="1 2">17A</strain>
    </source>
</reference>
<dbReference type="Proteomes" id="UP001139366">
    <property type="component" value="Unassembled WGS sequence"/>
</dbReference>
<evidence type="ECO:0000313" key="2">
    <source>
        <dbReference type="Proteomes" id="UP001139366"/>
    </source>
</evidence>
<dbReference type="AlphaFoldDB" id="A0A9X1HDA9"/>
<name>A0A9X1HDA9_9FLAO</name>
<proteinExistence type="predicted"/>
<dbReference type="InterPro" id="IPR029044">
    <property type="entry name" value="Nucleotide-diphossugar_trans"/>
</dbReference>
<protein>
    <recommendedName>
        <fullName evidence="3">Glycosyl transferase</fullName>
    </recommendedName>
</protein>
<keyword evidence="2" id="KW-1185">Reference proteome</keyword>